<proteinExistence type="predicted"/>
<dbReference type="AlphaFoldDB" id="A0AAV9HVM2"/>
<dbReference type="PANTHER" id="PTHR43827">
    <property type="entry name" value="2,5-DIKETO-D-GLUCONIC ACID REDUCTASE"/>
    <property type="match status" value="1"/>
</dbReference>
<name>A0AAV9HVM2_9PEZI</name>
<dbReference type="InterPro" id="IPR023210">
    <property type="entry name" value="NADP_OxRdtase_dom"/>
</dbReference>
<evidence type="ECO:0000256" key="2">
    <source>
        <dbReference type="PIRSR" id="PIRSR000097-1"/>
    </source>
</evidence>
<sequence>MSTKKSTTTTEMLTQKIKLPNSLQIPQIHLGLYEVPPSQTSSVVRTALGVGYRAFDTAQWYSNEAEAGRAISSFLSSPSLNRDGLARSDIFYTTKLRHNYESYDAARESIARSVEASGLGYVDLFLLHSPLGGRKAREASWRALCDAVSEGKVRMAGVSNFGVAHLREFSERGLEREKWPAVNQIECHPFNTQTEIRKVCEEMGIAVQAYAPLARGMRFNARGSKLGGLAKKYGCSEAQILVRWGLQKGFVVLPKSTNEGRMKENADVGWFEISEEDVEVLDGLNEGLVTDWDPTDAP</sequence>
<dbReference type="Gene3D" id="3.20.20.100">
    <property type="entry name" value="NADP-dependent oxidoreductase domain"/>
    <property type="match status" value="1"/>
</dbReference>
<reference evidence="6" key="2">
    <citation type="submission" date="2023-06" db="EMBL/GenBank/DDBJ databases">
        <authorList>
            <consortium name="Lawrence Berkeley National Laboratory"/>
            <person name="Mondo S.J."/>
            <person name="Hensen N."/>
            <person name="Bonometti L."/>
            <person name="Westerberg I."/>
            <person name="Brannstrom I.O."/>
            <person name="Guillou S."/>
            <person name="Cros-Aarteil S."/>
            <person name="Calhoun S."/>
            <person name="Haridas S."/>
            <person name="Kuo A."/>
            <person name="Pangilinan J."/>
            <person name="Riley R."/>
            <person name="Labutti K."/>
            <person name="Andreopoulos B."/>
            <person name="Lipzen A."/>
            <person name="Chen C."/>
            <person name="Yanf M."/>
            <person name="Daum C."/>
            <person name="Ng V."/>
            <person name="Clum A."/>
            <person name="Steindorff A."/>
            <person name="Ohm R."/>
            <person name="Martin F."/>
            <person name="Silar P."/>
            <person name="Natvig D."/>
            <person name="Lalanne C."/>
            <person name="Gautier V."/>
            <person name="Ament-Velasquez S.L."/>
            <person name="Kruys A."/>
            <person name="Hutchinson M.I."/>
            <person name="Powell A.J."/>
            <person name="Barry K."/>
            <person name="Miller A.N."/>
            <person name="Grigoriev I.V."/>
            <person name="Debuchy R."/>
            <person name="Gladieux P."/>
            <person name="Thoren M.H."/>
            <person name="Johannesson H."/>
        </authorList>
    </citation>
    <scope>NUCLEOTIDE SEQUENCE</scope>
    <source>
        <strain evidence="6">PSN324</strain>
    </source>
</reference>
<accession>A0AAV9HVM2</accession>
<dbReference type="Proteomes" id="UP001321749">
    <property type="component" value="Unassembled WGS sequence"/>
</dbReference>
<dbReference type="PANTHER" id="PTHR43827:SF13">
    <property type="entry name" value="ALDO_KETO REDUCTASE FAMILY PROTEIN"/>
    <property type="match status" value="1"/>
</dbReference>
<dbReference type="Pfam" id="PF00248">
    <property type="entry name" value="Aldo_ket_red"/>
    <property type="match status" value="1"/>
</dbReference>
<dbReference type="PROSITE" id="PS00798">
    <property type="entry name" value="ALDOKETO_REDUCTASE_1"/>
    <property type="match status" value="1"/>
</dbReference>
<dbReference type="PRINTS" id="PR00069">
    <property type="entry name" value="ALDKETRDTASE"/>
</dbReference>
<dbReference type="SUPFAM" id="SSF51430">
    <property type="entry name" value="NAD(P)-linked oxidoreductase"/>
    <property type="match status" value="1"/>
</dbReference>
<feature type="binding site" evidence="3">
    <location>
        <position position="128"/>
    </location>
    <ligand>
        <name>substrate</name>
    </ligand>
</feature>
<dbReference type="CDD" id="cd19071">
    <property type="entry name" value="AKR_AKR1-5-like"/>
    <property type="match status" value="1"/>
</dbReference>
<keyword evidence="7" id="KW-1185">Reference proteome</keyword>
<dbReference type="FunFam" id="3.20.20.100:FF:000002">
    <property type="entry name" value="2,5-diketo-D-gluconic acid reductase A"/>
    <property type="match status" value="1"/>
</dbReference>
<dbReference type="PROSITE" id="PS00063">
    <property type="entry name" value="ALDOKETO_REDUCTASE_3"/>
    <property type="match status" value="1"/>
</dbReference>
<feature type="domain" description="NADP-dependent oxidoreductase" evidence="5">
    <location>
        <begin position="34"/>
        <end position="285"/>
    </location>
</feature>
<reference evidence="6" key="1">
    <citation type="journal article" date="2023" name="Mol. Phylogenet. Evol.">
        <title>Genome-scale phylogeny and comparative genomics of the fungal order Sordariales.</title>
        <authorList>
            <person name="Hensen N."/>
            <person name="Bonometti L."/>
            <person name="Westerberg I."/>
            <person name="Brannstrom I.O."/>
            <person name="Guillou S."/>
            <person name="Cros-Aarteil S."/>
            <person name="Calhoun S."/>
            <person name="Haridas S."/>
            <person name="Kuo A."/>
            <person name="Mondo S."/>
            <person name="Pangilinan J."/>
            <person name="Riley R."/>
            <person name="LaButti K."/>
            <person name="Andreopoulos B."/>
            <person name="Lipzen A."/>
            <person name="Chen C."/>
            <person name="Yan M."/>
            <person name="Daum C."/>
            <person name="Ng V."/>
            <person name="Clum A."/>
            <person name="Steindorff A."/>
            <person name="Ohm R.A."/>
            <person name="Martin F."/>
            <person name="Silar P."/>
            <person name="Natvig D.O."/>
            <person name="Lalanne C."/>
            <person name="Gautier V."/>
            <person name="Ament-Velasquez S.L."/>
            <person name="Kruys A."/>
            <person name="Hutchinson M.I."/>
            <person name="Powell A.J."/>
            <person name="Barry K."/>
            <person name="Miller A.N."/>
            <person name="Grigoriev I.V."/>
            <person name="Debuchy R."/>
            <person name="Gladieux P."/>
            <person name="Hiltunen Thoren M."/>
            <person name="Johannesson H."/>
        </authorList>
    </citation>
    <scope>NUCLEOTIDE SEQUENCE</scope>
    <source>
        <strain evidence="6">PSN324</strain>
    </source>
</reference>
<feature type="site" description="Lowers pKa of active site Tyr" evidence="4">
    <location>
        <position position="95"/>
    </location>
</feature>
<dbReference type="InterPro" id="IPR020471">
    <property type="entry name" value="AKR"/>
</dbReference>
<protein>
    <submittedName>
        <fullName evidence="6">NADP-dependent oxidoreductase domain-containing protein</fullName>
    </submittedName>
</protein>
<evidence type="ECO:0000259" key="5">
    <source>
        <dbReference type="Pfam" id="PF00248"/>
    </source>
</evidence>
<evidence type="ECO:0000256" key="1">
    <source>
        <dbReference type="ARBA" id="ARBA00023002"/>
    </source>
</evidence>
<evidence type="ECO:0000313" key="7">
    <source>
        <dbReference type="Proteomes" id="UP001321749"/>
    </source>
</evidence>
<dbReference type="EMBL" id="MU864945">
    <property type="protein sequence ID" value="KAK4464778.1"/>
    <property type="molecule type" value="Genomic_DNA"/>
</dbReference>
<comment type="caution">
    <text evidence="6">The sequence shown here is derived from an EMBL/GenBank/DDBJ whole genome shotgun (WGS) entry which is preliminary data.</text>
</comment>
<dbReference type="InterPro" id="IPR018170">
    <property type="entry name" value="Aldo/ket_reductase_CS"/>
</dbReference>
<keyword evidence="1" id="KW-0560">Oxidoreductase</keyword>
<evidence type="ECO:0000256" key="4">
    <source>
        <dbReference type="PIRSR" id="PIRSR000097-3"/>
    </source>
</evidence>
<feature type="active site" description="Proton donor" evidence="2">
    <location>
        <position position="61"/>
    </location>
</feature>
<evidence type="ECO:0000256" key="3">
    <source>
        <dbReference type="PIRSR" id="PIRSR000097-2"/>
    </source>
</evidence>
<organism evidence="6 7">
    <name type="scientific">Cladorrhinum samala</name>
    <dbReference type="NCBI Taxonomy" id="585594"/>
    <lineage>
        <taxon>Eukaryota</taxon>
        <taxon>Fungi</taxon>
        <taxon>Dikarya</taxon>
        <taxon>Ascomycota</taxon>
        <taxon>Pezizomycotina</taxon>
        <taxon>Sordariomycetes</taxon>
        <taxon>Sordariomycetidae</taxon>
        <taxon>Sordariales</taxon>
        <taxon>Podosporaceae</taxon>
        <taxon>Cladorrhinum</taxon>
    </lineage>
</organism>
<dbReference type="GO" id="GO:0016616">
    <property type="term" value="F:oxidoreductase activity, acting on the CH-OH group of donors, NAD or NADP as acceptor"/>
    <property type="evidence" value="ECO:0007669"/>
    <property type="project" value="UniProtKB-ARBA"/>
</dbReference>
<gene>
    <name evidence="6" type="ORF">QBC42DRAFT_196349</name>
</gene>
<dbReference type="PIRSF" id="PIRSF000097">
    <property type="entry name" value="AKR"/>
    <property type="match status" value="1"/>
</dbReference>
<dbReference type="InterPro" id="IPR036812">
    <property type="entry name" value="NAD(P)_OxRdtase_dom_sf"/>
</dbReference>
<evidence type="ECO:0000313" key="6">
    <source>
        <dbReference type="EMBL" id="KAK4464778.1"/>
    </source>
</evidence>